<organism evidence="1 2">
    <name type="scientific">Spirosoma radiotolerans</name>
    <dbReference type="NCBI Taxonomy" id="1379870"/>
    <lineage>
        <taxon>Bacteria</taxon>
        <taxon>Pseudomonadati</taxon>
        <taxon>Bacteroidota</taxon>
        <taxon>Cytophagia</taxon>
        <taxon>Cytophagales</taxon>
        <taxon>Cytophagaceae</taxon>
        <taxon>Spirosoma</taxon>
    </lineage>
</organism>
<sequence>MNEPRTLTEALNRVRDKLVTLTWTDIVQGRVALHAEKLAGQDRPQPKPMVHVGNGEYLDCRPSDLYKSVIFFASKDAEKNEYNQAAPFGHSQNHINRARRAVTLYGWVNLAKLPGYDDNSGFPEPIKIELKRVLETVRCVIAIGDYNDGSISDVFKPFVVSDMDRKYDRWPYACFSLQLTVMTIETNPLP</sequence>
<dbReference type="HOGENOM" id="CLU_1427197_0_0_10"/>
<evidence type="ECO:0000313" key="2">
    <source>
        <dbReference type="Proteomes" id="UP000033054"/>
    </source>
</evidence>
<dbReference type="RefSeq" id="WP_046573510.1">
    <property type="nucleotide sequence ID" value="NZ_CP010429.1"/>
</dbReference>
<dbReference type="AlphaFoldDB" id="A0A0E3ZTJ4"/>
<dbReference type="Proteomes" id="UP000033054">
    <property type="component" value="Chromosome"/>
</dbReference>
<dbReference type="PATRIC" id="fig|1379870.5.peg.1972"/>
<dbReference type="OrthoDB" id="878457at2"/>
<protein>
    <submittedName>
        <fullName evidence="1">Uncharacterized protein</fullName>
    </submittedName>
</protein>
<proteinExistence type="predicted"/>
<dbReference type="STRING" id="1379870.SD10_09055"/>
<gene>
    <name evidence="1" type="ORF">SD10_09055</name>
</gene>
<dbReference type="EMBL" id="CP010429">
    <property type="protein sequence ID" value="AKD55030.1"/>
    <property type="molecule type" value="Genomic_DNA"/>
</dbReference>
<accession>A0A0E3ZTJ4</accession>
<reference evidence="1 2" key="1">
    <citation type="journal article" date="2014" name="Curr. Microbiol.">
        <title>Spirosoma radiotolerans sp. nov., a gamma-radiation-resistant bacterium isolated from gamma ray-irradiated soil.</title>
        <authorList>
            <person name="Lee J.J."/>
            <person name="Srinivasan S."/>
            <person name="Lim S."/>
            <person name="Joe M."/>
            <person name="Im S."/>
            <person name="Bae S.I."/>
            <person name="Park K.R."/>
            <person name="Han J.H."/>
            <person name="Park S.H."/>
            <person name="Joo B.M."/>
            <person name="Park S.J."/>
            <person name="Kim M.K."/>
        </authorList>
    </citation>
    <scope>NUCLEOTIDE SEQUENCE [LARGE SCALE GENOMIC DNA]</scope>
    <source>
        <strain evidence="1 2">DG5A</strain>
    </source>
</reference>
<name>A0A0E3ZTJ4_9BACT</name>
<dbReference type="KEGG" id="srd:SD10_09055"/>
<evidence type="ECO:0000313" key="1">
    <source>
        <dbReference type="EMBL" id="AKD55030.1"/>
    </source>
</evidence>
<keyword evidence="2" id="KW-1185">Reference proteome</keyword>